<dbReference type="Pfam" id="PF00743">
    <property type="entry name" value="FMO-like"/>
    <property type="match status" value="1"/>
</dbReference>
<dbReference type="GO" id="GO:0050660">
    <property type="term" value="F:flavin adenine dinucleotide binding"/>
    <property type="evidence" value="ECO:0007669"/>
    <property type="project" value="InterPro"/>
</dbReference>
<evidence type="ECO:0000256" key="1">
    <source>
        <dbReference type="ARBA" id="ARBA00010139"/>
    </source>
</evidence>
<dbReference type="OrthoDB" id="74360at2759"/>
<evidence type="ECO:0000313" key="6">
    <source>
        <dbReference type="Proteomes" id="UP000799778"/>
    </source>
</evidence>
<dbReference type="SUPFAM" id="SSF51905">
    <property type="entry name" value="FAD/NAD(P)-binding domain"/>
    <property type="match status" value="2"/>
</dbReference>
<accession>A0A6A5X7Y3</accession>
<dbReference type="InterPro" id="IPR051209">
    <property type="entry name" value="FAD-bind_Monooxygenase_sf"/>
</dbReference>
<dbReference type="GeneID" id="54290269"/>
<dbReference type="RefSeq" id="XP_033377203.1">
    <property type="nucleotide sequence ID" value="XM_033532872.1"/>
</dbReference>
<name>A0A6A5X7Y3_9PLEO</name>
<dbReference type="AlphaFoldDB" id="A0A6A5X7Y3"/>
<keyword evidence="6" id="KW-1185">Reference proteome</keyword>
<keyword evidence="2" id="KW-0285">Flavoprotein</keyword>
<evidence type="ECO:0000256" key="3">
    <source>
        <dbReference type="ARBA" id="ARBA00022827"/>
    </source>
</evidence>
<organism evidence="5 6">
    <name type="scientific">Aaosphaeria arxii CBS 175.79</name>
    <dbReference type="NCBI Taxonomy" id="1450172"/>
    <lineage>
        <taxon>Eukaryota</taxon>
        <taxon>Fungi</taxon>
        <taxon>Dikarya</taxon>
        <taxon>Ascomycota</taxon>
        <taxon>Pezizomycotina</taxon>
        <taxon>Dothideomycetes</taxon>
        <taxon>Pleosporomycetidae</taxon>
        <taxon>Pleosporales</taxon>
        <taxon>Pleosporales incertae sedis</taxon>
        <taxon>Aaosphaeria</taxon>
    </lineage>
</organism>
<dbReference type="PANTHER" id="PTHR42877:SF8">
    <property type="entry name" value="MONOOXYGENASE"/>
    <property type="match status" value="1"/>
</dbReference>
<sequence>MAPHATDDYSFTFDNRVGGTTISTDSKDPYKVSEHILWAPRKLRVASIGAGASGIMMCYKKEQHFGDDIDLVVYERYSAVGGVWHANRYPGCRCDVPSAGYQFSFAPKADWSRYYSPAHEIQQYYADFAEKHNYIGKYIHLRHEVTKAQWDETTGQWILTITKTTDEGSETFEDRVDFLVGNIGVLNTWKWPNIPNREAFKGKMTHSADYDTSIELAGKRVAVIGSGASSIQIIPAIQKIAEEVITFYRTPQWISPGLAIDGVTDAEGGNFDYTEEDKARFRDDPAHHLQYRKAIEQKINSAFPTNIRDHLYQKVARENIEKKMAAALGDDPTLMKKFIPDFPLGCRRLGPAEGFLQCFLQPNVTIAEGDIVSFTEKGLKTSTGQEYEADVIICATGFDVSFKPYFPVIGINGKTLADEWKDEPSAYLAMGASGFPNFMLGSLGPNCPAGHGSFVTVLEAAQNYICKLIRKIQTENIKSLDVKPTAVAEYNEHVHEWLKRT</sequence>
<evidence type="ECO:0000256" key="4">
    <source>
        <dbReference type="ARBA" id="ARBA00023002"/>
    </source>
</evidence>
<dbReference type="InterPro" id="IPR036188">
    <property type="entry name" value="FAD/NAD-bd_sf"/>
</dbReference>
<gene>
    <name evidence="5" type="ORF">BU24DRAFT_474905</name>
</gene>
<protein>
    <submittedName>
        <fullName evidence="5">FAD/NAD(P)-binding domain-containing protein</fullName>
    </submittedName>
</protein>
<keyword evidence="3" id="KW-0274">FAD</keyword>
<proteinExistence type="inferred from homology"/>
<dbReference type="GO" id="GO:0050661">
    <property type="term" value="F:NADP binding"/>
    <property type="evidence" value="ECO:0007669"/>
    <property type="project" value="InterPro"/>
</dbReference>
<keyword evidence="4" id="KW-0560">Oxidoreductase</keyword>
<dbReference type="PANTHER" id="PTHR42877">
    <property type="entry name" value="L-ORNITHINE N(5)-MONOOXYGENASE-RELATED"/>
    <property type="match status" value="1"/>
</dbReference>
<evidence type="ECO:0000313" key="5">
    <source>
        <dbReference type="EMBL" id="KAF2008864.1"/>
    </source>
</evidence>
<evidence type="ECO:0000256" key="2">
    <source>
        <dbReference type="ARBA" id="ARBA00022630"/>
    </source>
</evidence>
<dbReference type="GO" id="GO:0004499">
    <property type="term" value="F:N,N-dimethylaniline monooxygenase activity"/>
    <property type="evidence" value="ECO:0007669"/>
    <property type="project" value="InterPro"/>
</dbReference>
<dbReference type="InterPro" id="IPR020946">
    <property type="entry name" value="Flavin_mOase-like"/>
</dbReference>
<dbReference type="EMBL" id="ML978081">
    <property type="protein sequence ID" value="KAF2008864.1"/>
    <property type="molecule type" value="Genomic_DNA"/>
</dbReference>
<reference evidence="5" key="1">
    <citation type="journal article" date="2020" name="Stud. Mycol.">
        <title>101 Dothideomycetes genomes: a test case for predicting lifestyles and emergence of pathogens.</title>
        <authorList>
            <person name="Haridas S."/>
            <person name="Albert R."/>
            <person name="Binder M."/>
            <person name="Bloem J."/>
            <person name="Labutti K."/>
            <person name="Salamov A."/>
            <person name="Andreopoulos B."/>
            <person name="Baker S."/>
            <person name="Barry K."/>
            <person name="Bills G."/>
            <person name="Bluhm B."/>
            <person name="Cannon C."/>
            <person name="Castanera R."/>
            <person name="Culley D."/>
            <person name="Daum C."/>
            <person name="Ezra D."/>
            <person name="Gonzalez J."/>
            <person name="Henrissat B."/>
            <person name="Kuo A."/>
            <person name="Liang C."/>
            <person name="Lipzen A."/>
            <person name="Lutzoni F."/>
            <person name="Magnuson J."/>
            <person name="Mondo S."/>
            <person name="Nolan M."/>
            <person name="Ohm R."/>
            <person name="Pangilinan J."/>
            <person name="Park H.-J."/>
            <person name="Ramirez L."/>
            <person name="Alfaro M."/>
            <person name="Sun H."/>
            <person name="Tritt A."/>
            <person name="Yoshinaga Y."/>
            <person name="Zwiers L.-H."/>
            <person name="Turgeon B."/>
            <person name="Goodwin S."/>
            <person name="Spatafora J."/>
            <person name="Crous P."/>
            <person name="Grigoriev I."/>
        </authorList>
    </citation>
    <scope>NUCLEOTIDE SEQUENCE</scope>
    <source>
        <strain evidence="5">CBS 175.79</strain>
    </source>
</reference>
<dbReference type="Gene3D" id="3.50.50.60">
    <property type="entry name" value="FAD/NAD(P)-binding domain"/>
    <property type="match status" value="2"/>
</dbReference>
<dbReference type="Proteomes" id="UP000799778">
    <property type="component" value="Unassembled WGS sequence"/>
</dbReference>
<comment type="similarity">
    <text evidence="1">Belongs to the FAD-binding monooxygenase family.</text>
</comment>